<evidence type="ECO:0000313" key="2">
    <source>
        <dbReference type="Proteomes" id="UP000034329"/>
    </source>
</evidence>
<dbReference type="SUPFAM" id="SSF143100">
    <property type="entry name" value="TTHA1013/TTHA0281-like"/>
    <property type="match status" value="1"/>
</dbReference>
<gene>
    <name evidence="1" type="ORF">UX13_C0041G0003</name>
</gene>
<evidence type="ECO:0008006" key="3">
    <source>
        <dbReference type="Google" id="ProtNLM"/>
    </source>
</evidence>
<protein>
    <recommendedName>
        <fullName evidence="3">HicB family protein</fullName>
    </recommendedName>
</protein>
<dbReference type="Gene3D" id="3.30.160.250">
    <property type="match status" value="1"/>
</dbReference>
<proteinExistence type="predicted"/>
<name>A0A0G1MMP5_9BACT</name>
<dbReference type="AlphaFoldDB" id="A0A0G1MMP5"/>
<sequence length="71" mass="7771">MSKKELKALVWKEGGLFVAKAIGLEVASQGKTRREVIKNLAEAVGLLLEDEKVKLPKHSVPESLEVIAIYA</sequence>
<reference evidence="1 2" key="1">
    <citation type="journal article" date="2015" name="Nature">
        <title>rRNA introns, odd ribosomes, and small enigmatic genomes across a large radiation of phyla.</title>
        <authorList>
            <person name="Brown C.T."/>
            <person name="Hug L.A."/>
            <person name="Thomas B.C."/>
            <person name="Sharon I."/>
            <person name="Castelle C.J."/>
            <person name="Singh A."/>
            <person name="Wilkins M.J."/>
            <person name="Williams K.H."/>
            <person name="Banfield J.F."/>
        </authorList>
    </citation>
    <scope>NUCLEOTIDE SEQUENCE [LARGE SCALE GENOMIC DNA]</scope>
</reference>
<organism evidence="1 2">
    <name type="scientific">Candidatus Woesebacteria bacterium GW2011_GWB1_45_5</name>
    <dbReference type="NCBI Taxonomy" id="1618581"/>
    <lineage>
        <taxon>Bacteria</taxon>
        <taxon>Candidatus Woeseibacteriota</taxon>
    </lineage>
</organism>
<evidence type="ECO:0000313" key="1">
    <source>
        <dbReference type="EMBL" id="KKU09392.1"/>
    </source>
</evidence>
<dbReference type="InterPro" id="IPR035069">
    <property type="entry name" value="TTHA1013/TTHA0281-like"/>
</dbReference>
<accession>A0A0G1MMP5</accession>
<dbReference type="EMBL" id="LCLA01000041">
    <property type="protein sequence ID" value="KKU09392.1"/>
    <property type="molecule type" value="Genomic_DNA"/>
</dbReference>
<comment type="caution">
    <text evidence="1">The sequence shown here is derived from an EMBL/GenBank/DDBJ whole genome shotgun (WGS) entry which is preliminary data.</text>
</comment>
<dbReference type="Proteomes" id="UP000034329">
    <property type="component" value="Unassembled WGS sequence"/>
</dbReference>